<name>A0ABY0QHC1_9BRAD</name>
<reference evidence="2 3" key="1">
    <citation type="submission" date="2016-10" db="EMBL/GenBank/DDBJ databases">
        <authorList>
            <person name="Varghese N."/>
            <person name="Submissions S."/>
        </authorList>
    </citation>
    <scope>NUCLEOTIDE SEQUENCE [LARGE SCALE GENOMIC DNA]</scope>
    <source>
        <strain evidence="2 3">GAS524</strain>
    </source>
</reference>
<dbReference type="Proteomes" id="UP000198803">
    <property type="component" value="Chromosome I"/>
</dbReference>
<keyword evidence="3" id="KW-1185">Reference proteome</keyword>
<protein>
    <submittedName>
        <fullName evidence="2">Uncharacterized protein</fullName>
    </submittedName>
</protein>
<keyword evidence="1" id="KW-0472">Membrane</keyword>
<evidence type="ECO:0000256" key="1">
    <source>
        <dbReference type="SAM" id="Phobius"/>
    </source>
</evidence>
<organism evidence="2 3">
    <name type="scientific">Bradyrhizobium ottawaense</name>
    <dbReference type="NCBI Taxonomy" id="931866"/>
    <lineage>
        <taxon>Bacteria</taxon>
        <taxon>Pseudomonadati</taxon>
        <taxon>Pseudomonadota</taxon>
        <taxon>Alphaproteobacteria</taxon>
        <taxon>Hyphomicrobiales</taxon>
        <taxon>Nitrobacteraceae</taxon>
        <taxon>Bradyrhizobium</taxon>
    </lineage>
</organism>
<feature type="transmembrane region" description="Helical" evidence="1">
    <location>
        <begin position="12"/>
        <end position="30"/>
    </location>
</feature>
<sequence length="31" mass="3344">MRAIGFLDLRVFAVSTAMALAFIGIVSRVAF</sequence>
<keyword evidence="1" id="KW-1133">Transmembrane helix</keyword>
<gene>
    <name evidence="2" type="ORF">SAMN05444163_8113</name>
</gene>
<evidence type="ECO:0000313" key="2">
    <source>
        <dbReference type="EMBL" id="SDK43859.1"/>
    </source>
</evidence>
<accession>A0ABY0QHC1</accession>
<keyword evidence="1" id="KW-0812">Transmembrane</keyword>
<proteinExistence type="predicted"/>
<dbReference type="EMBL" id="LT629693">
    <property type="protein sequence ID" value="SDK43859.1"/>
    <property type="molecule type" value="Genomic_DNA"/>
</dbReference>
<evidence type="ECO:0000313" key="3">
    <source>
        <dbReference type="Proteomes" id="UP000198803"/>
    </source>
</evidence>